<keyword evidence="6 9" id="KW-0378">Hydrolase</keyword>
<feature type="site" description="Transition state stabilizer" evidence="12">
    <location>
        <position position="81"/>
    </location>
</feature>
<name>A0A7S4M6W1_9EUKA</name>
<evidence type="ECO:0000256" key="14">
    <source>
        <dbReference type="SAM" id="Coils"/>
    </source>
</evidence>
<keyword evidence="8" id="KW-0539">Nucleus</keyword>
<dbReference type="InterPro" id="IPR017390">
    <property type="entry name" value="Ubiquitinyl_hydrolase_UCH37"/>
</dbReference>
<dbReference type="InterPro" id="IPR001578">
    <property type="entry name" value="Peptidase_C12_UCH"/>
</dbReference>
<keyword evidence="5 9" id="KW-0833">Ubl conjugation pathway</keyword>
<dbReference type="PIRSF" id="PIRSF038120">
    <property type="entry name" value="Ubiquitinyl_hydrolase_UCH37"/>
    <property type="match status" value="1"/>
</dbReference>
<dbReference type="AlphaFoldDB" id="A0A7S4M6W1"/>
<evidence type="ECO:0000256" key="7">
    <source>
        <dbReference type="ARBA" id="ARBA00022807"/>
    </source>
</evidence>
<dbReference type="GO" id="GO:0005634">
    <property type="term" value="C:nucleus"/>
    <property type="evidence" value="ECO:0007669"/>
    <property type="project" value="UniProtKB-SubCell"/>
</dbReference>
<dbReference type="EC" id="3.4.19.12" evidence="9 13"/>
<dbReference type="FunFam" id="3.40.532.10:FF:000003">
    <property type="entry name" value="Ubiquitin carboxyl-terminal hydrolase"/>
    <property type="match status" value="1"/>
</dbReference>
<evidence type="ECO:0000256" key="6">
    <source>
        <dbReference type="ARBA" id="ARBA00022801"/>
    </source>
</evidence>
<protein>
    <recommendedName>
        <fullName evidence="9 13">Ubiquitin carboxyl-terminal hydrolase</fullName>
        <ecNumber evidence="9 13">3.4.19.12</ecNumber>
    </recommendedName>
</protein>
<feature type="active site" description="Nucleophile" evidence="10 12">
    <location>
        <position position="87"/>
    </location>
</feature>
<evidence type="ECO:0000313" key="16">
    <source>
        <dbReference type="EMBL" id="CAE2204345.1"/>
    </source>
</evidence>
<sequence>MAVHGEQWCTIESDPGVFTELIAEIGVKDVQVEELWSFDNETLDKLKPVYGLIFLFKWRPEEDNRPVETDYDMNELFFANQVINNACATQAILSILLNAQDINIGQKLQEFKDFAQLIPPDMKGLAIGNCEQIRLAHNAFARPEPLISDGVSSGVKDEDVYHFISYLPINGKLYELDGLKDGPICLGSCTKENWLELVTPEIQKRIERYSQSEIRFNLMAVIKKLTVSLNEELERLTVRKASIESKLQSKQQQDSAAMDVDDGLPSTVEELQNELATIIAQMQECNNKLSDEEDKLNRWKVENIRRKHNYIPFIVNFLKYLAEQDQLIPLIENAS</sequence>
<organism evidence="16">
    <name type="scientific">Vannella robusta</name>
    <dbReference type="NCBI Taxonomy" id="1487602"/>
    <lineage>
        <taxon>Eukaryota</taxon>
        <taxon>Amoebozoa</taxon>
        <taxon>Discosea</taxon>
        <taxon>Flabellinia</taxon>
        <taxon>Vannellidae</taxon>
        <taxon>Vannella</taxon>
    </lineage>
</organism>
<dbReference type="Gene3D" id="3.40.532.10">
    <property type="entry name" value="Peptidase C12, ubiquitin carboxyl-terminal hydrolase"/>
    <property type="match status" value="1"/>
</dbReference>
<evidence type="ECO:0000256" key="13">
    <source>
        <dbReference type="RuleBase" id="RU361215"/>
    </source>
</evidence>
<proteinExistence type="inferred from homology"/>
<evidence type="ECO:0000256" key="8">
    <source>
        <dbReference type="ARBA" id="ARBA00023242"/>
    </source>
</evidence>
<comment type="catalytic activity">
    <reaction evidence="1 9 12 13">
        <text>Thiol-dependent hydrolysis of ester, thioester, amide, peptide and isopeptide bonds formed by the C-terminal Gly of ubiquitin (a 76-residue protein attached to proteins as an intracellular targeting signal).</text>
        <dbReference type="EC" id="3.4.19.12"/>
    </reaction>
</comment>
<dbReference type="Gene3D" id="1.20.58.860">
    <property type="match status" value="1"/>
</dbReference>
<dbReference type="PROSITE" id="PS52049">
    <property type="entry name" value="ULD"/>
    <property type="match status" value="1"/>
</dbReference>
<keyword evidence="4 9" id="KW-0645">Protease</keyword>
<feature type="coiled-coil region" evidence="14">
    <location>
        <begin position="233"/>
        <end position="302"/>
    </location>
</feature>
<accession>A0A7S4M6W1</accession>
<evidence type="ECO:0000256" key="9">
    <source>
        <dbReference type="PIRNR" id="PIRNR038120"/>
    </source>
</evidence>
<evidence type="ECO:0000256" key="10">
    <source>
        <dbReference type="PIRSR" id="PIRSR038120-1"/>
    </source>
</evidence>
<evidence type="ECO:0000256" key="2">
    <source>
        <dbReference type="ARBA" id="ARBA00004123"/>
    </source>
</evidence>
<evidence type="ECO:0000256" key="1">
    <source>
        <dbReference type="ARBA" id="ARBA00000707"/>
    </source>
</evidence>
<dbReference type="InterPro" id="IPR041507">
    <property type="entry name" value="UCH_C"/>
</dbReference>
<reference evidence="16" key="1">
    <citation type="submission" date="2021-01" db="EMBL/GenBank/DDBJ databases">
        <authorList>
            <person name="Corre E."/>
            <person name="Pelletier E."/>
            <person name="Niang G."/>
            <person name="Scheremetjew M."/>
            <person name="Finn R."/>
            <person name="Kale V."/>
            <person name="Holt S."/>
            <person name="Cochrane G."/>
            <person name="Meng A."/>
            <person name="Brown T."/>
            <person name="Cohen L."/>
        </authorList>
    </citation>
    <scope>NUCLEOTIDE SEQUENCE</scope>
    <source>
        <strain evidence="16">DIVA3 518/3/11/1/6</strain>
    </source>
</reference>
<keyword evidence="14" id="KW-0175">Coiled coil</keyword>
<dbReference type="GO" id="GO:0016579">
    <property type="term" value="P:protein deubiquitination"/>
    <property type="evidence" value="ECO:0007669"/>
    <property type="project" value="InterPro"/>
</dbReference>
<gene>
    <name evidence="16" type="ORF">VSP0166_LOCUS2602</name>
</gene>
<comment type="similarity">
    <text evidence="3 9 12 13">Belongs to the peptidase C12 family.</text>
</comment>
<dbReference type="InterPro" id="IPR038765">
    <property type="entry name" value="Papain-like_cys_pep_sf"/>
</dbReference>
<feature type="domain" description="UCH catalytic" evidence="15">
    <location>
        <begin position="7"/>
        <end position="223"/>
    </location>
</feature>
<dbReference type="SUPFAM" id="SSF54001">
    <property type="entry name" value="Cysteine proteinases"/>
    <property type="match status" value="1"/>
</dbReference>
<feature type="active site" description="Proton donor" evidence="10 12">
    <location>
        <position position="162"/>
    </location>
</feature>
<feature type="site" description="Important for enzyme activity" evidence="11 12">
    <location>
        <position position="177"/>
    </location>
</feature>
<dbReference type="GO" id="GO:0004843">
    <property type="term" value="F:cysteine-type deubiquitinase activity"/>
    <property type="evidence" value="ECO:0007669"/>
    <property type="project" value="UniProtKB-UniRule"/>
</dbReference>
<dbReference type="Pfam" id="PF01088">
    <property type="entry name" value="Peptidase_C12"/>
    <property type="match status" value="1"/>
</dbReference>
<comment type="subcellular location">
    <subcellularLocation>
        <location evidence="2">Nucleus</location>
    </subcellularLocation>
</comment>
<dbReference type="PRINTS" id="PR00707">
    <property type="entry name" value="UBCTHYDRLASE"/>
</dbReference>
<dbReference type="GO" id="GO:0005737">
    <property type="term" value="C:cytoplasm"/>
    <property type="evidence" value="ECO:0007669"/>
    <property type="project" value="TreeGrafter"/>
</dbReference>
<evidence type="ECO:0000256" key="4">
    <source>
        <dbReference type="ARBA" id="ARBA00022670"/>
    </source>
</evidence>
<evidence type="ECO:0000256" key="11">
    <source>
        <dbReference type="PIRSR" id="PIRSR038120-2"/>
    </source>
</evidence>
<dbReference type="PANTHER" id="PTHR10589:SF16">
    <property type="entry name" value="UBIQUITIN CARBOXYL-TERMINAL HYDROLASE ISOZYME L5"/>
    <property type="match status" value="1"/>
</dbReference>
<evidence type="ECO:0000259" key="15">
    <source>
        <dbReference type="PROSITE" id="PS52048"/>
    </source>
</evidence>
<dbReference type="GO" id="GO:0006511">
    <property type="term" value="P:ubiquitin-dependent protein catabolic process"/>
    <property type="evidence" value="ECO:0007669"/>
    <property type="project" value="UniProtKB-UniRule"/>
</dbReference>
<dbReference type="PROSITE" id="PS52048">
    <property type="entry name" value="UCH_DOMAIN"/>
    <property type="match status" value="1"/>
</dbReference>
<keyword evidence="7 9" id="KW-0788">Thiol protease</keyword>
<dbReference type="PANTHER" id="PTHR10589">
    <property type="entry name" value="UBIQUITIN CARBOXYL-TERMINAL HYDROLASE"/>
    <property type="match status" value="1"/>
</dbReference>
<evidence type="ECO:0000256" key="3">
    <source>
        <dbReference type="ARBA" id="ARBA00009326"/>
    </source>
</evidence>
<dbReference type="EMBL" id="HBKP01003597">
    <property type="protein sequence ID" value="CAE2204345.1"/>
    <property type="molecule type" value="Transcribed_RNA"/>
</dbReference>
<dbReference type="CDD" id="cd09617">
    <property type="entry name" value="Peptidase_C12_UCH37_BAP1"/>
    <property type="match status" value="1"/>
</dbReference>
<evidence type="ECO:0000256" key="5">
    <source>
        <dbReference type="ARBA" id="ARBA00022786"/>
    </source>
</evidence>
<dbReference type="Pfam" id="PF18031">
    <property type="entry name" value="UCH_C"/>
    <property type="match status" value="1"/>
</dbReference>
<dbReference type="InterPro" id="IPR036959">
    <property type="entry name" value="Peptidase_C12_UCH_sf"/>
</dbReference>
<evidence type="ECO:0000256" key="12">
    <source>
        <dbReference type="PROSITE-ProRule" id="PRU01393"/>
    </source>
</evidence>